<keyword evidence="1" id="KW-0472">Membrane</keyword>
<dbReference type="AlphaFoldDB" id="A0A645HN75"/>
<comment type="caution">
    <text evidence="2">The sequence shown here is derived from an EMBL/GenBank/DDBJ whole genome shotgun (WGS) entry which is preliminary data.</text>
</comment>
<proteinExistence type="predicted"/>
<feature type="transmembrane region" description="Helical" evidence="1">
    <location>
        <begin position="6"/>
        <end position="25"/>
    </location>
</feature>
<reference evidence="2" key="1">
    <citation type="submission" date="2019-08" db="EMBL/GenBank/DDBJ databases">
        <authorList>
            <person name="Kucharzyk K."/>
            <person name="Murdoch R.W."/>
            <person name="Higgins S."/>
            <person name="Loffler F."/>
        </authorList>
    </citation>
    <scope>NUCLEOTIDE SEQUENCE</scope>
</reference>
<accession>A0A645HN75</accession>
<evidence type="ECO:0000313" key="2">
    <source>
        <dbReference type="EMBL" id="MPN39689.1"/>
    </source>
</evidence>
<sequence length="56" mass="6487">MRDSRSFFAVATVLVLRVVIFLIPLNRKIAQLRGAVAFAQDINGYSDCFHPFWMRK</sequence>
<name>A0A645HN75_9ZZZZ</name>
<protein>
    <submittedName>
        <fullName evidence="2">Uncharacterized protein</fullName>
    </submittedName>
</protein>
<keyword evidence="1" id="KW-1133">Transmembrane helix</keyword>
<evidence type="ECO:0000256" key="1">
    <source>
        <dbReference type="SAM" id="Phobius"/>
    </source>
</evidence>
<organism evidence="2">
    <name type="scientific">bioreactor metagenome</name>
    <dbReference type="NCBI Taxonomy" id="1076179"/>
    <lineage>
        <taxon>unclassified sequences</taxon>
        <taxon>metagenomes</taxon>
        <taxon>ecological metagenomes</taxon>
    </lineage>
</organism>
<keyword evidence="1" id="KW-0812">Transmembrane</keyword>
<gene>
    <name evidence="2" type="ORF">SDC9_187218</name>
</gene>
<dbReference type="EMBL" id="VSSQ01095647">
    <property type="protein sequence ID" value="MPN39689.1"/>
    <property type="molecule type" value="Genomic_DNA"/>
</dbReference>